<dbReference type="InParanoid" id="G0VEJ0"/>
<keyword evidence="3" id="KW-1185">Reference proteome</keyword>
<protein>
    <submittedName>
        <fullName evidence="2">Uncharacterized protein</fullName>
    </submittedName>
</protein>
<gene>
    <name evidence="2" type="primary">NCAS0D04000</name>
    <name evidence="2" type="ordered locus">NCAS_0D04000</name>
</gene>
<feature type="region of interest" description="Disordered" evidence="1">
    <location>
        <begin position="20"/>
        <end position="81"/>
    </location>
</feature>
<reference evidence="2 3" key="1">
    <citation type="journal article" date="2011" name="Proc. Natl. Acad. Sci. U.S.A.">
        <title>Evolutionary erosion of yeast sex chromosomes by mating-type switching accidents.</title>
        <authorList>
            <person name="Gordon J.L."/>
            <person name="Armisen D."/>
            <person name="Proux-Wera E."/>
            <person name="Oheigeartaigh S.S."/>
            <person name="Byrne K.P."/>
            <person name="Wolfe K.H."/>
        </authorList>
    </citation>
    <scope>NUCLEOTIDE SEQUENCE [LARGE SCALE GENOMIC DNA]</scope>
    <source>
        <strain evidence="3">ATCC 76901 / BCRC 22586 / CBS 4309 / NBRC 1992 / NRRL Y-12630</strain>
    </source>
</reference>
<reference key="2">
    <citation type="submission" date="2011-08" db="EMBL/GenBank/DDBJ databases">
        <title>Genome sequence of Naumovozyma castellii.</title>
        <authorList>
            <person name="Gordon J.L."/>
            <person name="Armisen D."/>
            <person name="Proux-Wera E."/>
            <person name="OhEigeartaigh S.S."/>
            <person name="Byrne K.P."/>
            <person name="Wolfe K.H."/>
        </authorList>
    </citation>
    <scope>NUCLEOTIDE SEQUENCE</scope>
    <source>
        <strain>Type strain:CBS 4309</strain>
    </source>
</reference>
<dbReference type="Pfam" id="PF10466">
    <property type="entry name" value="Inhibitor_I34"/>
    <property type="match status" value="1"/>
</dbReference>
<dbReference type="GeneID" id="96903587"/>
<dbReference type="InterPro" id="IPR019507">
    <property type="entry name" value="Pai3"/>
</dbReference>
<organism evidence="2 3">
    <name type="scientific">Naumovozyma castellii</name>
    <name type="common">Yeast</name>
    <name type="synonym">Saccharomyces castellii</name>
    <dbReference type="NCBI Taxonomy" id="27288"/>
    <lineage>
        <taxon>Eukaryota</taxon>
        <taxon>Fungi</taxon>
        <taxon>Dikarya</taxon>
        <taxon>Ascomycota</taxon>
        <taxon>Saccharomycotina</taxon>
        <taxon>Saccharomycetes</taxon>
        <taxon>Saccharomycetales</taxon>
        <taxon>Saccharomycetaceae</taxon>
        <taxon>Naumovozyma</taxon>
    </lineage>
</organism>
<dbReference type="HOGENOM" id="CLU_2574420_0_0_1"/>
<dbReference type="GO" id="GO:0004866">
    <property type="term" value="F:endopeptidase inhibitor activity"/>
    <property type="evidence" value="ECO:0007669"/>
    <property type="project" value="InterPro"/>
</dbReference>
<dbReference type="OMA" id="EMFQQAK"/>
<sequence length="81" mass="9185">MSDKNANVSEMFQQAKEMLEGKANAASEGMKNMASPESKEKMKTKGQDMEKKAQDSYNKLRGAGKQEQTKERQDKDELMDH</sequence>
<dbReference type="RefSeq" id="XP_003676342.1">
    <property type="nucleotide sequence ID" value="XM_003676294.1"/>
</dbReference>
<dbReference type="AlphaFoldDB" id="G0VEJ0"/>
<dbReference type="EMBL" id="HE576755">
    <property type="protein sequence ID" value="CCC69981.1"/>
    <property type="molecule type" value="Genomic_DNA"/>
</dbReference>
<name>G0VEJ0_NAUCA</name>
<feature type="compositionally biased region" description="Basic and acidic residues" evidence="1">
    <location>
        <begin position="67"/>
        <end position="81"/>
    </location>
</feature>
<accession>G0VEJ0</accession>
<evidence type="ECO:0000313" key="2">
    <source>
        <dbReference type="EMBL" id="CCC69981.1"/>
    </source>
</evidence>
<dbReference type="FunCoup" id="G0VEJ0">
    <property type="interactions" value="52"/>
</dbReference>
<feature type="compositionally biased region" description="Basic and acidic residues" evidence="1">
    <location>
        <begin position="37"/>
        <end position="54"/>
    </location>
</feature>
<dbReference type="Proteomes" id="UP000001640">
    <property type="component" value="Chromosome 4"/>
</dbReference>
<dbReference type="KEGG" id="ncs:NCAS_0D04000"/>
<evidence type="ECO:0000256" key="1">
    <source>
        <dbReference type="SAM" id="MobiDB-lite"/>
    </source>
</evidence>
<evidence type="ECO:0000313" key="3">
    <source>
        <dbReference type="Proteomes" id="UP000001640"/>
    </source>
</evidence>
<proteinExistence type="predicted"/>